<dbReference type="AlphaFoldDB" id="A0A8J6Q8I5"/>
<evidence type="ECO:0000256" key="1">
    <source>
        <dbReference type="SAM" id="SignalP"/>
    </source>
</evidence>
<comment type="caution">
    <text evidence="2">The sequence shown here is derived from an EMBL/GenBank/DDBJ whole genome shotgun (WGS) entry which is preliminary data.</text>
</comment>
<dbReference type="RefSeq" id="WP_188229404.1">
    <property type="nucleotide sequence ID" value="NZ_JACVXB010000002.1"/>
</dbReference>
<keyword evidence="1" id="KW-0732">Signal</keyword>
<evidence type="ECO:0000313" key="3">
    <source>
        <dbReference type="Proteomes" id="UP000600588"/>
    </source>
</evidence>
<feature type="chain" id="PRO_5035230895" evidence="1">
    <location>
        <begin position="20"/>
        <end position="470"/>
    </location>
</feature>
<protein>
    <submittedName>
        <fullName evidence="2">Uncharacterized protein</fullName>
    </submittedName>
</protein>
<accession>A0A8J6Q8I5</accession>
<keyword evidence="3" id="KW-1185">Reference proteome</keyword>
<feature type="signal peptide" evidence="1">
    <location>
        <begin position="1"/>
        <end position="19"/>
    </location>
</feature>
<reference evidence="2 3" key="1">
    <citation type="submission" date="2020-09" db="EMBL/GenBank/DDBJ databases">
        <title>TT11 complete genome.</title>
        <authorList>
            <person name="Wu Z."/>
        </authorList>
    </citation>
    <scope>NUCLEOTIDE SEQUENCE [LARGE SCALE GENOMIC DNA]</scope>
    <source>
        <strain evidence="2 3">TT11</strain>
    </source>
</reference>
<sequence>MKILSLCFLKVLLSFVGYAQQAEIVVFRHDLRWVDETKFPNFFLYDEVRDTIFNATKHELSHYLGLTEIKLPENVSYKIINGFGNQKVKLPKTNPKNDYEVGIYSFITRGTVGYSILWKFNIVIKKAGKEILAKEVVHELEYFNASGYLTTRKWLEPDQFRDIFIRMLQESLGVLPSSNEVIVIGSLDEQERKAQALFRESTRHILKIDGRWRVAGNFAAQLESPVDTVIALRFNEKLSWEFPKPSFSGVLAGLFSQTTGIEVVTENMIDYEKTGRLIFSDGDELGILLKWIEIESSSTFSDEDFSQRILDPLIAEIYSKDKQIGYFVYTQEEIVYSTEKTKKAFNSFNGFQIKNSLGIEQKHRIVGELFESPIFAEYNESLGIIEVISGEDLLGAMVVDNLNPDNRSISDETLSKNKKIVSGVKLSKSSLEKTKTVEWYPIYLPNDYSAESEKMCIETLIFLFFGIGNM</sequence>
<organism evidence="2 3">
    <name type="scientific">Aestuariibaculum sediminum</name>
    <dbReference type="NCBI Taxonomy" id="2770637"/>
    <lineage>
        <taxon>Bacteria</taxon>
        <taxon>Pseudomonadati</taxon>
        <taxon>Bacteroidota</taxon>
        <taxon>Flavobacteriia</taxon>
        <taxon>Flavobacteriales</taxon>
        <taxon>Flavobacteriaceae</taxon>
    </lineage>
</organism>
<dbReference type="Proteomes" id="UP000600588">
    <property type="component" value="Unassembled WGS sequence"/>
</dbReference>
<dbReference type="EMBL" id="JACVXB010000002">
    <property type="protein sequence ID" value="MBD0831612.1"/>
    <property type="molecule type" value="Genomic_DNA"/>
</dbReference>
<gene>
    <name evidence="2" type="ORF">ICJ83_05650</name>
</gene>
<proteinExistence type="predicted"/>
<evidence type="ECO:0000313" key="2">
    <source>
        <dbReference type="EMBL" id="MBD0831612.1"/>
    </source>
</evidence>
<name>A0A8J6Q8I5_9FLAO</name>